<comment type="caution">
    <text evidence="1">The sequence shown here is derived from an EMBL/GenBank/DDBJ whole genome shotgun (WGS) entry which is preliminary data.</text>
</comment>
<dbReference type="Proteomes" id="UP001320706">
    <property type="component" value="Unassembled WGS sequence"/>
</dbReference>
<keyword evidence="2" id="KW-1185">Reference proteome</keyword>
<sequence length="280" mass="28344">MGSSAAVMLALDRLNIIKRPVRQNSSLGWFSAYDGNLLGGLMVGLGMGLSGACPGAVLVQLAHGIPSAKAAAIGALLGGGAYVRVTQRKLQQPEGKAATSKCTISDISKIPEPMLYALLGPMIAGIVSLSHTGGSTPAMSPVVGGLAIGFAQATTLLLTASPLGVSTVYEQLGRYILRALGNEKVGKPASPPKSISFALGMIAGSIALAKQFPIVNVAETDFQVPFWQALVGGFVMAFGARLAGGCTAGHGLSGLGALSFSSLVTAMGMFGAGILTRQLM</sequence>
<evidence type="ECO:0000313" key="2">
    <source>
        <dbReference type="Proteomes" id="UP001320706"/>
    </source>
</evidence>
<gene>
    <name evidence="1" type="ORF">M8818_007641</name>
</gene>
<protein>
    <submittedName>
        <fullName evidence="1">Uncharacterized protein</fullName>
    </submittedName>
</protein>
<reference evidence="1" key="1">
    <citation type="submission" date="2024-02" db="EMBL/GenBank/DDBJ databases">
        <title>Metagenome Assembled Genome of Zalaria obscura JY119.</title>
        <authorList>
            <person name="Vighnesh L."/>
            <person name="Jagadeeshwari U."/>
            <person name="Venkata Ramana C."/>
            <person name="Sasikala C."/>
        </authorList>
    </citation>
    <scope>NUCLEOTIDE SEQUENCE</scope>
    <source>
        <strain evidence="1">JY119</strain>
    </source>
</reference>
<dbReference type="EMBL" id="JAMKPW020000044">
    <property type="protein sequence ID" value="KAK8192473.1"/>
    <property type="molecule type" value="Genomic_DNA"/>
</dbReference>
<name>A0ACC3S5V3_9PEZI</name>
<evidence type="ECO:0000313" key="1">
    <source>
        <dbReference type="EMBL" id="KAK8192473.1"/>
    </source>
</evidence>
<organism evidence="1 2">
    <name type="scientific">Zalaria obscura</name>
    <dbReference type="NCBI Taxonomy" id="2024903"/>
    <lineage>
        <taxon>Eukaryota</taxon>
        <taxon>Fungi</taxon>
        <taxon>Dikarya</taxon>
        <taxon>Ascomycota</taxon>
        <taxon>Pezizomycotina</taxon>
        <taxon>Dothideomycetes</taxon>
        <taxon>Dothideomycetidae</taxon>
        <taxon>Dothideales</taxon>
        <taxon>Zalariaceae</taxon>
        <taxon>Zalaria</taxon>
    </lineage>
</organism>
<accession>A0ACC3S5V3</accession>
<proteinExistence type="predicted"/>